<name>A9WCF4_CHLAA</name>
<dbReference type="EnsemblBacteria" id="ABY34945">
    <property type="protein sequence ID" value="ABY34945"/>
    <property type="gene ID" value="Caur_1728"/>
</dbReference>
<dbReference type="HOGENOM" id="CLU_037396_0_0_0"/>
<evidence type="ECO:0000259" key="3">
    <source>
        <dbReference type="Pfam" id="PF19238"/>
    </source>
</evidence>
<dbReference type="AlphaFoldDB" id="A9WCF4"/>
<proteinExistence type="predicted"/>
<dbReference type="InterPro" id="IPR013785">
    <property type="entry name" value="Aldolase_TIM"/>
</dbReference>
<dbReference type="Pfam" id="PF17820">
    <property type="entry name" value="PDZ_6"/>
    <property type="match status" value="1"/>
</dbReference>
<dbReference type="SUPFAM" id="SSF50156">
    <property type="entry name" value="PDZ domain-like"/>
    <property type="match status" value="1"/>
</dbReference>
<evidence type="ECO:0000259" key="1">
    <source>
        <dbReference type="Pfam" id="PF04459"/>
    </source>
</evidence>
<feature type="domain" description="PDZ" evidence="2">
    <location>
        <begin position="16"/>
        <end position="65"/>
    </location>
</feature>
<dbReference type="Gene3D" id="2.30.42.10">
    <property type="match status" value="1"/>
</dbReference>
<evidence type="ECO:0008006" key="6">
    <source>
        <dbReference type="Google" id="ProtNLM"/>
    </source>
</evidence>
<feature type="domain" description="DUF512" evidence="1">
    <location>
        <begin position="305"/>
        <end position="491"/>
    </location>
</feature>
<dbReference type="EMBL" id="CP000909">
    <property type="protein sequence ID" value="ABY34945.1"/>
    <property type="molecule type" value="Genomic_DNA"/>
</dbReference>
<dbReference type="PATRIC" id="fig|324602.8.peg.1970"/>
<gene>
    <name evidence="4" type="ordered locus">Caur_1728</name>
</gene>
<dbReference type="InterPro" id="IPR041489">
    <property type="entry name" value="PDZ_6"/>
</dbReference>
<protein>
    <recommendedName>
        <fullName evidence="6">PDZ domain-containing protein</fullName>
    </recommendedName>
</protein>
<organism evidence="4 5">
    <name type="scientific">Chloroflexus aurantiacus (strain ATCC 29366 / DSM 635 / J-10-fl)</name>
    <dbReference type="NCBI Taxonomy" id="324602"/>
    <lineage>
        <taxon>Bacteria</taxon>
        <taxon>Bacillati</taxon>
        <taxon>Chloroflexota</taxon>
        <taxon>Chloroflexia</taxon>
        <taxon>Chloroflexales</taxon>
        <taxon>Chloroflexineae</taxon>
        <taxon>Chloroflexaceae</taxon>
        <taxon>Chloroflexus</taxon>
    </lineage>
</organism>
<keyword evidence="5" id="KW-1185">Reference proteome</keyword>
<dbReference type="Proteomes" id="UP000002008">
    <property type="component" value="Chromosome"/>
</dbReference>
<dbReference type="STRING" id="324602.Caur_1728"/>
<evidence type="ECO:0000313" key="5">
    <source>
        <dbReference type="Proteomes" id="UP000002008"/>
    </source>
</evidence>
<evidence type="ECO:0000313" key="4">
    <source>
        <dbReference type="EMBL" id="ABY34945.1"/>
    </source>
</evidence>
<accession>A9WCF4</accession>
<evidence type="ECO:0000259" key="2">
    <source>
        <dbReference type="Pfam" id="PF17820"/>
    </source>
</evidence>
<dbReference type="InParanoid" id="A9WCF4"/>
<dbReference type="InterPro" id="IPR007549">
    <property type="entry name" value="DUF512"/>
</dbReference>
<reference evidence="5" key="1">
    <citation type="journal article" date="2011" name="BMC Genomics">
        <title>Complete genome sequence of the filamentous anoxygenic phototrophic bacterium Chloroflexus aurantiacus.</title>
        <authorList>
            <person name="Tang K.H."/>
            <person name="Barry K."/>
            <person name="Chertkov O."/>
            <person name="Dalin E."/>
            <person name="Han C.S."/>
            <person name="Hauser L.J."/>
            <person name="Honchak B.M."/>
            <person name="Karbach L.E."/>
            <person name="Land M.L."/>
            <person name="Lapidus A."/>
            <person name="Larimer F.W."/>
            <person name="Mikhailova N."/>
            <person name="Pitluck S."/>
            <person name="Pierson B.K."/>
            <person name="Blankenship R.E."/>
        </authorList>
    </citation>
    <scope>NUCLEOTIDE SEQUENCE [LARGE SCALE GENOMIC DNA]</scope>
    <source>
        <strain evidence="5">ATCC 29366 / DSM 635 / J-10-fl</strain>
    </source>
</reference>
<dbReference type="InterPro" id="IPR036034">
    <property type="entry name" value="PDZ_sf"/>
</dbReference>
<dbReference type="Pfam" id="PF19238">
    <property type="entry name" value="Radical_SAM_2"/>
    <property type="match status" value="1"/>
</dbReference>
<dbReference type="Gene3D" id="3.20.20.70">
    <property type="entry name" value="Aldolase class I"/>
    <property type="match status" value="1"/>
</dbReference>
<dbReference type="eggNOG" id="COG1625">
    <property type="taxonomic scope" value="Bacteria"/>
</dbReference>
<dbReference type="InterPro" id="IPR045375">
    <property type="entry name" value="Put_radical_SAM-like_N"/>
</dbReference>
<dbReference type="KEGG" id="cau:Caur_1728"/>
<dbReference type="InterPro" id="IPR058240">
    <property type="entry name" value="rSAM_sf"/>
</dbReference>
<sequence>MEYQPDVKRITGEGGVIARVAEQSLGEHIGLQAGDIIVAIDGQRLRDVIDYRFAIAEERVTLLIRTATGDEREITIDKDPDDDLGIEFTEPLFDRLRTCNNKCPFCFLTQMPKGFRKTLYLKDDDYRLSFLYANFVTFTNLTEADWERIERQRLSPLHISVHATDPFWRAIMLGKRDVPDVREQIRRLGKMGIRVHTQIVACPQVNDGEVLRQSIEDLIALHPIVESIAVVPVGLTKFRFEGKAPKTIRAAIQIHETPEWIDTNWERQPLWEDPTATIPLQSGSQPLHNPEMGFCSRLGAVTDIPLRCYTPVEAAAVIDMIEPYQRRCYEQFGLHLVYASDEFYLLAGRPIPPAEIYDDMPQYSNGVGMVRDFLDTWMRARRRLPARIARPTQLALVCGTLIAPVMEQIANRLNRIENLTVRVVPVVNQFFGETVTVSGLLTAQDVIPALRASGCDRALLPRVMFDYTGERSIDDYSPAQISLAAGMPVAIAGEASELVRYVQALARSDQE</sequence>
<dbReference type="SUPFAM" id="SSF102114">
    <property type="entry name" value="Radical SAM enzymes"/>
    <property type="match status" value="1"/>
</dbReference>
<feature type="domain" description="Putative radical SAM N-terminal" evidence="3">
    <location>
        <begin position="78"/>
        <end position="228"/>
    </location>
</feature>
<dbReference type="Pfam" id="PF04459">
    <property type="entry name" value="DUF512"/>
    <property type="match status" value="1"/>
</dbReference>